<dbReference type="PANTHER" id="PTHR30055">
    <property type="entry name" value="HTH-TYPE TRANSCRIPTIONAL REGULATOR RUTR"/>
    <property type="match status" value="1"/>
</dbReference>
<evidence type="ECO:0000256" key="2">
    <source>
        <dbReference type="ARBA" id="ARBA00023125"/>
    </source>
</evidence>
<keyword evidence="2 4" id="KW-0238">DNA-binding</keyword>
<dbReference type="Gene3D" id="1.10.357.10">
    <property type="entry name" value="Tetracycline Repressor, domain 2"/>
    <property type="match status" value="1"/>
</dbReference>
<evidence type="ECO:0000313" key="6">
    <source>
        <dbReference type="EMBL" id="PRY78097.1"/>
    </source>
</evidence>
<dbReference type="GO" id="GO:0000976">
    <property type="term" value="F:transcription cis-regulatory region binding"/>
    <property type="evidence" value="ECO:0007669"/>
    <property type="project" value="TreeGrafter"/>
</dbReference>
<dbReference type="Proteomes" id="UP000238007">
    <property type="component" value="Unassembled WGS sequence"/>
</dbReference>
<dbReference type="PANTHER" id="PTHR30055:SF220">
    <property type="entry name" value="TETR-FAMILY REGULATORY PROTEIN"/>
    <property type="match status" value="1"/>
</dbReference>
<dbReference type="RefSeq" id="WP_106356293.1">
    <property type="nucleotide sequence ID" value="NZ_PVTP01000004.1"/>
</dbReference>
<dbReference type="InterPro" id="IPR025996">
    <property type="entry name" value="MT1864/Rv1816-like_C"/>
</dbReference>
<protein>
    <submittedName>
        <fullName evidence="6">AcrR family transcriptional regulator</fullName>
    </submittedName>
</protein>
<accession>A0A2T0W015</accession>
<dbReference type="InterPro" id="IPR050109">
    <property type="entry name" value="HTH-type_TetR-like_transc_reg"/>
</dbReference>
<sequence>MAEKNQHHHGNLRPALIDAGIEVLKAEGLSALSLRKVAAIAGVSHAAPAHHFDGKNGLLLAIAAEGFRTFIRYMEESRAVAGPAPQAKLLGICHGYLSFAKDHDALFQLIFSPDIKNNTDTELTDAAQRAFGVLADTCALFEPSPSHPQGNEMMVWSLVHGFATLRRFHQTVPPTSNQPIQFSDILPRLTPRK</sequence>
<dbReference type="PROSITE" id="PS50977">
    <property type="entry name" value="HTH_TETR_2"/>
    <property type="match status" value="1"/>
</dbReference>
<dbReference type="SUPFAM" id="SSF48498">
    <property type="entry name" value="Tetracyclin repressor-like, C-terminal domain"/>
    <property type="match status" value="1"/>
</dbReference>
<evidence type="ECO:0000256" key="4">
    <source>
        <dbReference type="PROSITE-ProRule" id="PRU00335"/>
    </source>
</evidence>
<evidence type="ECO:0000256" key="3">
    <source>
        <dbReference type="ARBA" id="ARBA00023163"/>
    </source>
</evidence>
<comment type="caution">
    <text evidence="6">The sequence shown here is derived from an EMBL/GenBank/DDBJ whole genome shotgun (WGS) entry which is preliminary data.</text>
</comment>
<dbReference type="SUPFAM" id="SSF46689">
    <property type="entry name" value="Homeodomain-like"/>
    <property type="match status" value="1"/>
</dbReference>
<dbReference type="Pfam" id="PF00440">
    <property type="entry name" value="TetR_N"/>
    <property type="match status" value="1"/>
</dbReference>
<dbReference type="InterPro" id="IPR036271">
    <property type="entry name" value="Tet_transcr_reg_TetR-rel_C_sf"/>
</dbReference>
<proteinExistence type="predicted"/>
<dbReference type="InterPro" id="IPR001647">
    <property type="entry name" value="HTH_TetR"/>
</dbReference>
<keyword evidence="3" id="KW-0804">Transcription</keyword>
<dbReference type="OrthoDB" id="7056813at2"/>
<dbReference type="InterPro" id="IPR009057">
    <property type="entry name" value="Homeodomain-like_sf"/>
</dbReference>
<gene>
    <name evidence="6" type="ORF">CLV80_10459</name>
</gene>
<evidence type="ECO:0000259" key="5">
    <source>
        <dbReference type="PROSITE" id="PS50977"/>
    </source>
</evidence>
<name>A0A2T0W015_9RHOB</name>
<dbReference type="AlphaFoldDB" id="A0A2T0W015"/>
<feature type="domain" description="HTH tetR-type" evidence="5">
    <location>
        <begin position="10"/>
        <end position="70"/>
    </location>
</feature>
<keyword evidence="7" id="KW-1185">Reference proteome</keyword>
<feature type="DNA-binding region" description="H-T-H motif" evidence="4">
    <location>
        <begin position="33"/>
        <end position="52"/>
    </location>
</feature>
<dbReference type="GO" id="GO:0003700">
    <property type="term" value="F:DNA-binding transcription factor activity"/>
    <property type="evidence" value="ECO:0007669"/>
    <property type="project" value="TreeGrafter"/>
</dbReference>
<dbReference type="EMBL" id="PVTP01000004">
    <property type="protein sequence ID" value="PRY78097.1"/>
    <property type="molecule type" value="Genomic_DNA"/>
</dbReference>
<evidence type="ECO:0000256" key="1">
    <source>
        <dbReference type="ARBA" id="ARBA00023015"/>
    </source>
</evidence>
<evidence type="ECO:0000313" key="7">
    <source>
        <dbReference type="Proteomes" id="UP000238007"/>
    </source>
</evidence>
<dbReference type="Pfam" id="PF13305">
    <property type="entry name" value="TetR_C_33"/>
    <property type="match status" value="1"/>
</dbReference>
<keyword evidence="1" id="KW-0805">Transcription regulation</keyword>
<reference evidence="6 7" key="1">
    <citation type="submission" date="2018-03" db="EMBL/GenBank/DDBJ databases">
        <title>Genomic Encyclopedia of Archaeal and Bacterial Type Strains, Phase II (KMG-II): from individual species to whole genera.</title>
        <authorList>
            <person name="Goeker M."/>
        </authorList>
    </citation>
    <scope>NUCLEOTIDE SEQUENCE [LARGE SCALE GENOMIC DNA]</scope>
    <source>
        <strain evidence="6 7">DSM 101533</strain>
    </source>
</reference>
<organism evidence="6 7">
    <name type="scientific">Yoonia maritima</name>
    <dbReference type="NCBI Taxonomy" id="1435347"/>
    <lineage>
        <taxon>Bacteria</taxon>
        <taxon>Pseudomonadati</taxon>
        <taxon>Pseudomonadota</taxon>
        <taxon>Alphaproteobacteria</taxon>
        <taxon>Rhodobacterales</taxon>
        <taxon>Paracoccaceae</taxon>
        <taxon>Yoonia</taxon>
    </lineage>
</organism>